<feature type="compositionally biased region" description="Polar residues" evidence="1">
    <location>
        <begin position="217"/>
        <end position="229"/>
    </location>
</feature>
<organism evidence="2 3">
    <name type="scientific">Gymnopilus dilepis</name>
    <dbReference type="NCBI Taxonomy" id="231916"/>
    <lineage>
        <taxon>Eukaryota</taxon>
        <taxon>Fungi</taxon>
        <taxon>Dikarya</taxon>
        <taxon>Basidiomycota</taxon>
        <taxon>Agaricomycotina</taxon>
        <taxon>Agaricomycetes</taxon>
        <taxon>Agaricomycetidae</taxon>
        <taxon>Agaricales</taxon>
        <taxon>Agaricineae</taxon>
        <taxon>Hymenogastraceae</taxon>
        <taxon>Gymnopilus</taxon>
    </lineage>
</organism>
<protein>
    <submittedName>
        <fullName evidence="2">Uncharacterized protein</fullName>
    </submittedName>
</protein>
<feature type="compositionally biased region" description="Polar residues" evidence="1">
    <location>
        <begin position="325"/>
        <end position="335"/>
    </location>
</feature>
<dbReference type="EMBL" id="NHYE01001430">
    <property type="protein sequence ID" value="PPQ95277.1"/>
    <property type="molecule type" value="Genomic_DNA"/>
</dbReference>
<reference evidence="2 3" key="1">
    <citation type="journal article" date="2018" name="Evol. Lett.">
        <title>Horizontal gene cluster transfer increased hallucinogenic mushroom diversity.</title>
        <authorList>
            <person name="Reynolds H.T."/>
            <person name="Vijayakumar V."/>
            <person name="Gluck-Thaler E."/>
            <person name="Korotkin H.B."/>
            <person name="Matheny P.B."/>
            <person name="Slot J.C."/>
        </authorList>
    </citation>
    <scope>NUCLEOTIDE SEQUENCE [LARGE SCALE GENOMIC DNA]</scope>
    <source>
        <strain evidence="2 3">SRW20</strain>
    </source>
</reference>
<proteinExistence type="predicted"/>
<accession>A0A409XWY4</accession>
<feature type="region of interest" description="Disordered" evidence="1">
    <location>
        <begin position="198"/>
        <end position="253"/>
    </location>
</feature>
<dbReference type="AlphaFoldDB" id="A0A409XWY4"/>
<gene>
    <name evidence="2" type="ORF">CVT26_014851</name>
</gene>
<feature type="compositionally biased region" description="Polar residues" evidence="1">
    <location>
        <begin position="140"/>
        <end position="165"/>
    </location>
</feature>
<name>A0A409XWY4_9AGAR</name>
<feature type="compositionally biased region" description="Polar residues" evidence="1">
    <location>
        <begin position="349"/>
        <end position="359"/>
    </location>
</feature>
<dbReference type="STRING" id="231916.A0A409XWY4"/>
<evidence type="ECO:0000256" key="1">
    <source>
        <dbReference type="SAM" id="MobiDB-lite"/>
    </source>
</evidence>
<evidence type="ECO:0000313" key="2">
    <source>
        <dbReference type="EMBL" id="PPQ95277.1"/>
    </source>
</evidence>
<feature type="compositionally biased region" description="Basic and acidic residues" evidence="1">
    <location>
        <begin position="166"/>
        <end position="185"/>
    </location>
</feature>
<keyword evidence="3" id="KW-1185">Reference proteome</keyword>
<feature type="region of interest" description="Disordered" evidence="1">
    <location>
        <begin position="325"/>
        <end position="384"/>
    </location>
</feature>
<dbReference type="OrthoDB" id="2989516at2759"/>
<sequence length="514" mass="56912">MPGCLPFELPRSRNKGQRYPDPVTVSEAPPRPLPSLNLPDPDILENMPANVLAGPTTLYPVPEEGTKKTIVRRRVPPPPISPTLEGILSSPPLASTSRAFEVASAPPDKRPTLAIRTASPLPILDEESTSNTMTPVPVNSIKSVRNSFRSRPNENDPPSANNSQWKGKEKAIVGSESRERRDSKIAAKAREIRAWMMGKSGSDMHNSPISPDAQPDVRQTSYATKTRQSLGELFRTRRRKASRTDRGPKPGQTYEIVNRRIVESSPEKTVEISTWREQTSRPAKEDEERLSVYYIGADEYLLEGDHTKEAGPKVEWRMEGSVISQVERQASNKGSVSAHYSGGREEATPCQSPHPQSVEKQPVPSREGTIAPSTSEKEHDAEQQVSDLMNKKVGSMRSGSHRSASHRRRCYKESTPIERDLPKSSFHATQSGSTISSIKSEAASELDAILTSCEPSLLHIGPILKRLGIRRVEHLKAVARLTPRTRDREVKEDALKLGITVVEWAILLDKILTL</sequence>
<dbReference type="InParanoid" id="A0A409XWY4"/>
<dbReference type="Proteomes" id="UP000284706">
    <property type="component" value="Unassembled WGS sequence"/>
</dbReference>
<comment type="caution">
    <text evidence="2">The sequence shown here is derived from an EMBL/GenBank/DDBJ whole genome shotgun (WGS) entry which is preliminary data.</text>
</comment>
<feature type="region of interest" description="Disordered" evidence="1">
    <location>
        <begin position="1"/>
        <end position="185"/>
    </location>
</feature>
<evidence type="ECO:0000313" key="3">
    <source>
        <dbReference type="Proteomes" id="UP000284706"/>
    </source>
</evidence>